<dbReference type="PANTHER" id="PTHR30576">
    <property type="entry name" value="COLANIC BIOSYNTHESIS UDP-GLUCOSE LIPID CARRIER TRANSFERASE"/>
    <property type="match status" value="1"/>
</dbReference>
<name>A0A1T4LSD2_9FUSO</name>
<feature type="domain" description="Bacterial sugar transferase" evidence="3">
    <location>
        <begin position="2"/>
        <end position="195"/>
    </location>
</feature>
<dbReference type="RefSeq" id="WP_234977888.1">
    <property type="nucleotide sequence ID" value="NZ_FUWX01000007.1"/>
</dbReference>
<dbReference type="AlphaFoldDB" id="A0A1T4LSD2"/>
<accession>A0A1T4LSD2</accession>
<dbReference type="GO" id="GO:0016780">
    <property type="term" value="F:phosphotransferase activity, for other substituted phosphate groups"/>
    <property type="evidence" value="ECO:0007669"/>
    <property type="project" value="TreeGrafter"/>
</dbReference>
<keyword evidence="4" id="KW-0808">Transferase</keyword>
<protein>
    <submittedName>
        <fullName evidence="4">Sugar transferase involved in LPS biosynthesis (Colanic, teichoic acid)</fullName>
    </submittedName>
</protein>
<evidence type="ECO:0000256" key="2">
    <source>
        <dbReference type="SAM" id="Phobius"/>
    </source>
</evidence>
<dbReference type="PANTHER" id="PTHR30576:SF20">
    <property type="entry name" value="QUINOVOSAMINEPHOSPHOTRANSFERAE-RELATED"/>
    <property type="match status" value="1"/>
</dbReference>
<comment type="similarity">
    <text evidence="1">Belongs to the bacterial sugar transferase family.</text>
</comment>
<feature type="transmembrane region" description="Helical" evidence="2">
    <location>
        <begin position="7"/>
        <end position="28"/>
    </location>
</feature>
<evidence type="ECO:0000256" key="1">
    <source>
        <dbReference type="ARBA" id="ARBA00006464"/>
    </source>
</evidence>
<dbReference type="Pfam" id="PF02397">
    <property type="entry name" value="Bac_transf"/>
    <property type="match status" value="1"/>
</dbReference>
<evidence type="ECO:0000313" key="5">
    <source>
        <dbReference type="Proteomes" id="UP000191153"/>
    </source>
</evidence>
<dbReference type="InterPro" id="IPR003362">
    <property type="entry name" value="Bact_transf"/>
</dbReference>
<keyword evidence="5" id="KW-1185">Reference proteome</keyword>
<keyword evidence="2" id="KW-0472">Membrane</keyword>
<dbReference type="EMBL" id="FUWX01000007">
    <property type="protein sequence ID" value="SJZ57557.1"/>
    <property type="molecule type" value="Genomic_DNA"/>
</dbReference>
<proteinExistence type="inferred from homology"/>
<dbReference type="Proteomes" id="UP000191153">
    <property type="component" value="Unassembled WGS sequence"/>
</dbReference>
<dbReference type="STRING" id="180163.SAMN02745174_00942"/>
<organism evidence="4 5">
    <name type="scientific">Cetobacterium ceti</name>
    <dbReference type="NCBI Taxonomy" id="180163"/>
    <lineage>
        <taxon>Bacteria</taxon>
        <taxon>Fusobacteriati</taxon>
        <taxon>Fusobacteriota</taxon>
        <taxon>Fusobacteriia</taxon>
        <taxon>Fusobacteriales</taxon>
        <taxon>Fusobacteriaceae</taxon>
        <taxon>Cetobacterium</taxon>
    </lineage>
</organism>
<sequence length="224" mass="26320">MKRLFDILGAAFGLIIFSPIMLVVAVIIKISSPGKVLFSQRRLTKGMREFNIYKFRSMRSNEFREKNSVQIKGSSSEITPIGRFIRKTKLDELPQLWNILKGDMSFIGPRPELPRRLKYYNERQKGIFQVRSGISSPASIVFSDEEYLMNQVKDPEKFYIEQIMPYKIELNLYYIKNRSFFGDIYLIVATFLKILNKIKNENIVKDRELLKNKNKIEKLIGVEY</sequence>
<reference evidence="4 5" key="1">
    <citation type="submission" date="2017-02" db="EMBL/GenBank/DDBJ databases">
        <authorList>
            <person name="Peterson S.W."/>
        </authorList>
    </citation>
    <scope>NUCLEOTIDE SEQUENCE [LARGE SCALE GENOMIC DNA]</scope>
    <source>
        <strain evidence="4 5">ATCC 700028</strain>
    </source>
</reference>
<evidence type="ECO:0000313" key="4">
    <source>
        <dbReference type="EMBL" id="SJZ57557.1"/>
    </source>
</evidence>
<evidence type="ECO:0000259" key="3">
    <source>
        <dbReference type="Pfam" id="PF02397"/>
    </source>
</evidence>
<keyword evidence="2" id="KW-1133">Transmembrane helix</keyword>
<gene>
    <name evidence="4" type="ORF">SAMN02745174_00942</name>
</gene>
<keyword evidence="2" id="KW-0812">Transmembrane</keyword>